<organism evidence="5 6">
    <name type="scientific">Lentithecium fluviatile CBS 122367</name>
    <dbReference type="NCBI Taxonomy" id="1168545"/>
    <lineage>
        <taxon>Eukaryota</taxon>
        <taxon>Fungi</taxon>
        <taxon>Dikarya</taxon>
        <taxon>Ascomycota</taxon>
        <taxon>Pezizomycotina</taxon>
        <taxon>Dothideomycetes</taxon>
        <taxon>Pleosporomycetidae</taxon>
        <taxon>Pleosporales</taxon>
        <taxon>Massarineae</taxon>
        <taxon>Lentitheciaceae</taxon>
        <taxon>Lentithecium</taxon>
    </lineage>
</organism>
<dbReference type="SUPFAM" id="SSF53335">
    <property type="entry name" value="S-adenosyl-L-methionine-dependent methyltransferases"/>
    <property type="match status" value="1"/>
</dbReference>
<evidence type="ECO:0000256" key="1">
    <source>
        <dbReference type="ARBA" id="ARBA00022603"/>
    </source>
</evidence>
<dbReference type="PANTHER" id="PTHR43712:SF1">
    <property type="entry name" value="HYPOTHETICAL O-METHYLTRANSFERASE (EUROFUNG)-RELATED"/>
    <property type="match status" value="1"/>
</dbReference>
<evidence type="ECO:0000256" key="2">
    <source>
        <dbReference type="ARBA" id="ARBA00022679"/>
    </source>
</evidence>
<protein>
    <submittedName>
        <fullName evidence="5">S-adenosyl-L-methionine-dependent methyltransferase</fullName>
    </submittedName>
</protein>
<evidence type="ECO:0000256" key="3">
    <source>
        <dbReference type="ARBA" id="ARBA00022691"/>
    </source>
</evidence>
<keyword evidence="2 5" id="KW-0808">Transferase</keyword>
<dbReference type="Proteomes" id="UP000799291">
    <property type="component" value="Unassembled WGS sequence"/>
</dbReference>
<dbReference type="PROSITE" id="PS51683">
    <property type="entry name" value="SAM_OMT_II"/>
    <property type="match status" value="1"/>
</dbReference>
<keyword evidence="3" id="KW-0949">S-adenosyl-L-methionine</keyword>
<dbReference type="PANTHER" id="PTHR43712">
    <property type="entry name" value="PUTATIVE (AFU_ORTHOLOGUE AFUA_4G14580)-RELATED"/>
    <property type="match status" value="1"/>
</dbReference>
<evidence type="ECO:0000313" key="6">
    <source>
        <dbReference type="Proteomes" id="UP000799291"/>
    </source>
</evidence>
<dbReference type="Gene3D" id="3.40.50.150">
    <property type="entry name" value="Vaccinia Virus protein VP39"/>
    <property type="match status" value="1"/>
</dbReference>
<keyword evidence="1 5" id="KW-0489">Methyltransferase</keyword>
<feature type="domain" description="O-methyltransferase C-terminal" evidence="4">
    <location>
        <begin position="6"/>
        <end position="57"/>
    </location>
</feature>
<accession>A0A6G1ITP1</accession>
<dbReference type="InterPro" id="IPR016461">
    <property type="entry name" value="COMT-like"/>
</dbReference>
<dbReference type="InterPro" id="IPR001077">
    <property type="entry name" value="COMT_C"/>
</dbReference>
<gene>
    <name evidence="5" type="ORF">K458DRAFT_391564</name>
</gene>
<reference evidence="5" key="1">
    <citation type="journal article" date="2020" name="Stud. Mycol.">
        <title>101 Dothideomycetes genomes: a test case for predicting lifestyles and emergence of pathogens.</title>
        <authorList>
            <person name="Haridas S."/>
            <person name="Albert R."/>
            <person name="Binder M."/>
            <person name="Bloem J."/>
            <person name="Labutti K."/>
            <person name="Salamov A."/>
            <person name="Andreopoulos B."/>
            <person name="Baker S."/>
            <person name="Barry K."/>
            <person name="Bills G."/>
            <person name="Bluhm B."/>
            <person name="Cannon C."/>
            <person name="Castanera R."/>
            <person name="Culley D."/>
            <person name="Daum C."/>
            <person name="Ezra D."/>
            <person name="Gonzalez J."/>
            <person name="Henrissat B."/>
            <person name="Kuo A."/>
            <person name="Liang C."/>
            <person name="Lipzen A."/>
            <person name="Lutzoni F."/>
            <person name="Magnuson J."/>
            <person name="Mondo S."/>
            <person name="Nolan M."/>
            <person name="Ohm R."/>
            <person name="Pangilinan J."/>
            <person name="Park H.-J."/>
            <person name="Ramirez L."/>
            <person name="Alfaro M."/>
            <person name="Sun H."/>
            <person name="Tritt A."/>
            <person name="Yoshinaga Y."/>
            <person name="Zwiers L.-H."/>
            <person name="Turgeon B."/>
            <person name="Goodwin S."/>
            <person name="Spatafora J."/>
            <person name="Crous P."/>
            <person name="Grigoriev I."/>
        </authorList>
    </citation>
    <scope>NUCLEOTIDE SEQUENCE</scope>
    <source>
        <strain evidence="5">CBS 122367</strain>
    </source>
</reference>
<dbReference type="OrthoDB" id="2410195at2759"/>
<name>A0A6G1ITP1_9PLEO</name>
<sequence length="118" mass="13472">MEPMAHDFFTPQPIMGTRAYYLRNILHDWGDEKCLIILLNKAAAMKPWYSKVLVNEFAIFRPRPLCLLGAIERAEKQWRELLTTAGLQIERIWTAEPESQSIIEARLAGPGVDDGEST</sequence>
<evidence type="ECO:0000313" key="5">
    <source>
        <dbReference type="EMBL" id="KAF2681602.1"/>
    </source>
</evidence>
<proteinExistence type="predicted"/>
<dbReference type="AlphaFoldDB" id="A0A6G1ITP1"/>
<dbReference type="EMBL" id="MU005590">
    <property type="protein sequence ID" value="KAF2681602.1"/>
    <property type="molecule type" value="Genomic_DNA"/>
</dbReference>
<dbReference type="GO" id="GO:0008171">
    <property type="term" value="F:O-methyltransferase activity"/>
    <property type="evidence" value="ECO:0007669"/>
    <property type="project" value="InterPro"/>
</dbReference>
<evidence type="ECO:0000259" key="4">
    <source>
        <dbReference type="Pfam" id="PF00891"/>
    </source>
</evidence>
<keyword evidence="6" id="KW-1185">Reference proteome</keyword>
<dbReference type="Pfam" id="PF00891">
    <property type="entry name" value="Methyltransf_2"/>
    <property type="match status" value="1"/>
</dbReference>
<dbReference type="GO" id="GO:0032259">
    <property type="term" value="P:methylation"/>
    <property type="evidence" value="ECO:0007669"/>
    <property type="project" value="UniProtKB-KW"/>
</dbReference>
<dbReference type="InterPro" id="IPR029063">
    <property type="entry name" value="SAM-dependent_MTases_sf"/>
</dbReference>